<dbReference type="Pfam" id="PF06986">
    <property type="entry name" value="F_T4SS_TraN"/>
    <property type="match status" value="1"/>
</dbReference>
<accession>A0A0H3ZNJ0</accession>
<evidence type="ECO:0000256" key="1">
    <source>
        <dbReference type="SAM" id="MobiDB-lite"/>
    </source>
</evidence>
<feature type="signal peptide" evidence="2">
    <location>
        <begin position="1"/>
        <end position="18"/>
    </location>
</feature>
<sequence length="570" mass="62274">MKHVLLIASLAIVSGAFASQGDHYYDNVDWVKSAQKNIPSTAKGKLDVGDYCAGQGCDNDLRNPEQAQLNDGNMDANARTHYQSNDKAQAVQTRFDKGRPDVKSDPAYEFALMVQDNAYEISHGLSNQYVDCDNATQCVIDDILKVCRQPTNNTVPCTKMPTFTAVTSPVIYSCPSGWSRSGHMCNRTVTECRYDRYNQAQIGGCFQVDLWRWNGKYVAPSSGFSLGPLKKSTSRECGNRDVERNIYGICGPVPEIQRASLSCRADYTLSGGNCIKNTLTWTTHCNLLSECQVVSQTCVEGRGTRRINGVPTTLDCWKYQVNHQCSRDNTCNALPTDCTTTATHCSAKQKGVCIEEELKKSCPEKRCSATNLTCGEESFCLDGDCYAGTPEPSSDFNESAAALAALAKAAEGLGDPPLIFTGQGQKCTKKMLGISDCCKDGGWGSDVGLAQCSEEEKALGKAKDDKLTIYLGSYCAEKVLGQCLRKKRTYCVFDSLLARIIQEQGTRDQLGLSLGTAKVPICGAITPEQMQQINFEDIDFSDFFGEMNSNTHLPSSQEIQHRLSSALGDP</sequence>
<protein>
    <submittedName>
        <fullName evidence="3">IncF plasmid conjugative transfer protein TraN</fullName>
    </submittedName>
</protein>
<name>A0A0H3ZNJ0_VIBSP</name>
<dbReference type="EMBL" id="KP795548">
    <property type="protein sequence ID" value="AKN37745.1"/>
    <property type="molecule type" value="Genomic_DNA"/>
</dbReference>
<dbReference type="AlphaFoldDB" id="A0A0H3ZNJ0"/>
<dbReference type="NCBIfam" id="TIGR02750">
    <property type="entry name" value="TraN_Ftype"/>
    <property type="match status" value="1"/>
</dbReference>
<dbReference type="InterPro" id="IPR014121">
    <property type="entry name" value="TraN_Ftype"/>
</dbReference>
<keyword evidence="2" id="KW-0732">Signal</keyword>
<evidence type="ECO:0000313" key="3">
    <source>
        <dbReference type="EMBL" id="AKN37745.1"/>
    </source>
</evidence>
<proteinExistence type="predicted"/>
<reference evidence="3" key="1">
    <citation type="journal article" date="2015" name="MBio">
        <title>Eco-Evolutionary Dynamics of Episomes among Ecologically Cohesive Bacterial Populations.</title>
        <authorList>
            <person name="Xue H."/>
            <person name="Cordero O.X."/>
            <person name="Camas F.M."/>
            <person name="Trimble W."/>
            <person name="Meyer F."/>
            <person name="Guglielmini J."/>
            <person name="Rocha E.P."/>
            <person name="Polz M.F."/>
        </authorList>
    </citation>
    <scope>NUCLEOTIDE SEQUENCE</scope>
    <source>
        <strain evidence="3">5S_235</strain>
    </source>
</reference>
<dbReference type="RefSeq" id="WP_102537197.1">
    <property type="nucleotide sequence ID" value="NZ_CAWNUD010000063.1"/>
</dbReference>
<feature type="chain" id="PRO_5005204999" evidence="2">
    <location>
        <begin position="19"/>
        <end position="570"/>
    </location>
</feature>
<feature type="region of interest" description="Disordered" evidence="1">
    <location>
        <begin position="551"/>
        <end position="570"/>
    </location>
</feature>
<organism evidence="3">
    <name type="scientific">Vibrio splendidus</name>
    <dbReference type="NCBI Taxonomy" id="29497"/>
    <lineage>
        <taxon>Bacteria</taxon>
        <taxon>Pseudomonadati</taxon>
        <taxon>Pseudomonadota</taxon>
        <taxon>Gammaproteobacteria</taxon>
        <taxon>Vibrionales</taxon>
        <taxon>Vibrionaceae</taxon>
        <taxon>Vibrio</taxon>
    </lineage>
</organism>
<evidence type="ECO:0000256" key="2">
    <source>
        <dbReference type="SAM" id="SignalP"/>
    </source>
</evidence>